<dbReference type="OrthoDB" id="10250935at2759"/>
<reference evidence="1 2" key="1">
    <citation type="submission" date="2018-11" db="EMBL/GenBank/DDBJ databases">
        <authorList>
            <consortium name="Pathogen Informatics"/>
        </authorList>
    </citation>
    <scope>NUCLEOTIDE SEQUENCE [LARGE SCALE GENOMIC DNA]</scope>
</reference>
<organism evidence="1 2">
    <name type="scientific">Strongylus vulgaris</name>
    <name type="common">Blood worm</name>
    <dbReference type="NCBI Taxonomy" id="40348"/>
    <lineage>
        <taxon>Eukaryota</taxon>
        <taxon>Metazoa</taxon>
        <taxon>Ecdysozoa</taxon>
        <taxon>Nematoda</taxon>
        <taxon>Chromadorea</taxon>
        <taxon>Rhabditida</taxon>
        <taxon>Rhabditina</taxon>
        <taxon>Rhabditomorpha</taxon>
        <taxon>Strongyloidea</taxon>
        <taxon>Strongylidae</taxon>
        <taxon>Strongylus</taxon>
    </lineage>
</organism>
<accession>A0A3P7KZ96</accession>
<dbReference type="Proteomes" id="UP000270094">
    <property type="component" value="Unassembled WGS sequence"/>
</dbReference>
<dbReference type="AlphaFoldDB" id="A0A3P7KZ96"/>
<proteinExistence type="predicted"/>
<dbReference type="EMBL" id="UYYB01025350">
    <property type="protein sequence ID" value="VDM72438.1"/>
    <property type="molecule type" value="Genomic_DNA"/>
</dbReference>
<name>A0A3P7KZ96_STRVU</name>
<keyword evidence="2" id="KW-1185">Reference proteome</keyword>
<evidence type="ECO:0000313" key="2">
    <source>
        <dbReference type="Proteomes" id="UP000270094"/>
    </source>
</evidence>
<gene>
    <name evidence="1" type="ORF">SVUK_LOCUS7436</name>
</gene>
<protein>
    <submittedName>
        <fullName evidence="1">Uncharacterized protein</fullName>
    </submittedName>
</protein>
<evidence type="ECO:0000313" key="1">
    <source>
        <dbReference type="EMBL" id="VDM72438.1"/>
    </source>
</evidence>
<sequence length="80" mass="9382">MRRIRPEFFRQNLRGAWEFNYVGAKNALRDDLAVLYETVVKTQYGAHFTQDDAEALVQICVAYGKAFQDYVDYKAAYFPF</sequence>